<protein>
    <submittedName>
        <fullName evidence="1">Uncharacterized protein</fullName>
    </submittedName>
</protein>
<name>A0ABY0FDK1_9NEIS</name>
<organism evidence="1 2">
    <name type="scientific">Crenobacter cavernae</name>
    <dbReference type="NCBI Taxonomy" id="2290923"/>
    <lineage>
        <taxon>Bacteria</taxon>
        <taxon>Pseudomonadati</taxon>
        <taxon>Pseudomonadota</taxon>
        <taxon>Betaproteobacteria</taxon>
        <taxon>Neisseriales</taxon>
        <taxon>Neisseriaceae</taxon>
        <taxon>Crenobacter</taxon>
    </lineage>
</organism>
<dbReference type="EMBL" id="REGR01000012">
    <property type="protein sequence ID" value="RXZ43124.1"/>
    <property type="molecule type" value="Genomic_DNA"/>
</dbReference>
<reference evidence="1 2" key="1">
    <citation type="submission" date="2018-10" db="EMBL/GenBank/DDBJ databases">
        <title>Draft genome of Fastidiocella sp. strain 375T, a bacterium isolated from a karstic cave dripping water.</title>
        <authorList>
            <person name="Coelho C."/>
            <person name="Verissimo A."/>
            <person name="Tiago I."/>
        </authorList>
    </citation>
    <scope>NUCLEOTIDE SEQUENCE [LARGE SCALE GENOMIC DNA]</scope>
    <source>
        <strain evidence="1 2">CAVE-375</strain>
    </source>
</reference>
<accession>A0ABY0FDK1</accession>
<evidence type="ECO:0000313" key="2">
    <source>
        <dbReference type="Proteomes" id="UP000290682"/>
    </source>
</evidence>
<sequence>MPKGAHFLRIPASKTACLRVLLETLQRGSYCWCSGCVPAAKAVAFADKLATRYAIDANANRRAYRKRQGLANSTLLLFPHETQPTHLRWWLLATPGAGAVHEQEKLLDGRSPRQRLSWGAQYELTQLQKAARVGGGRHWTWRLQTRAYQEWQASVQEAARATGEAQHDRQRLMACLTALRRLPGYHGIRVQQQALLALAQEEWGRHHRAPFPGSSERLPYLDKRFRCYHTPEPLRLDGLVAWMQRLETLPHAAR</sequence>
<keyword evidence="2" id="KW-1185">Reference proteome</keyword>
<gene>
    <name evidence="1" type="ORF">EBB06_10915</name>
</gene>
<comment type="caution">
    <text evidence="1">The sequence shown here is derived from an EMBL/GenBank/DDBJ whole genome shotgun (WGS) entry which is preliminary data.</text>
</comment>
<dbReference type="Proteomes" id="UP000290682">
    <property type="component" value="Unassembled WGS sequence"/>
</dbReference>
<evidence type="ECO:0000313" key="1">
    <source>
        <dbReference type="EMBL" id="RXZ43124.1"/>
    </source>
</evidence>
<proteinExistence type="predicted"/>